<dbReference type="AlphaFoldDB" id="A0A1H3VNU8"/>
<dbReference type="STRING" id="551991.SAMN05192529_101321"/>
<dbReference type="Gene3D" id="2.170.130.10">
    <property type="entry name" value="TonB-dependent receptor, plug domain"/>
    <property type="match status" value="1"/>
</dbReference>
<dbReference type="PROSITE" id="PS52016">
    <property type="entry name" value="TONB_DEPENDENT_REC_3"/>
    <property type="match status" value="1"/>
</dbReference>
<organism evidence="12 13">
    <name type="scientific">Arachidicoccus rhizosphaerae</name>
    <dbReference type="NCBI Taxonomy" id="551991"/>
    <lineage>
        <taxon>Bacteria</taxon>
        <taxon>Pseudomonadati</taxon>
        <taxon>Bacteroidota</taxon>
        <taxon>Chitinophagia</taxon>
        <taxon>Chitinophagales</taxon>
        <taxon>Chitinophagaceae</taxon>
        <taxon>Arachidicoccus</taxon>
    </lineage>
</organism>
<dbReference type="InterPro" id="IPR023996">
    <property type="entry name" value="TonB-dep_OMP_SusC/RagA"/>
</dbReference>
<dbReference type="EMBL" id="FNQY01000001">
    <property type="protein sequence ID" value="SDZ76456.1"/>
    <property type="molecule type" value="Genomic_DNA"/>
</dbReference>
<evidence type="ECO:0000256" key="9">
    <source>
        <dbReference type="RuleBase" id="RU003357"/>
    </source>
</evidence>
<evidence type="ECO:0000259" key="11">
    <source>
        <dbReference type="Pfam" id="PF07715"/>
    </source>
</evidence>
<dbReference type="SUPFAM" id="SSF56935">
    <property type="entry name" value="Porins"/>
    <property type="match status" value="1"/>
</dbReference>
<dbReference type="NCBIfam" id="TIGR04057">
    <property type="entry name" value="SusC_RagA_signa"/>
    <property type="match status" value="1"/>
</dbReference>
<sequence length="1065" mass="116749">MKTKIYEKLMAPWHKAGAVCQTRSRKVVAPSMAIMSLMIIGYSSASARTHPETKTNKTAWWQQIVMTGKVTDSSGAPLSGVSVYLKDTKTGVLTDASGHYSLPLKVSKGVLVFTFVGYESKEVSFEHQGELNVSLTSTSNTLNEIVVVGYGTQKRQDVTGAIAGISQKEIASRPVADAVQAMQGKVAGVDITSTERPGTVDGITIRGVRSLTASNSPLFVVDGIPLTTGGIEYLNPTDIASIDVLKDASATAIYGSRGANGVVIVTTKQGKTGRTALDLNMSTTVENLQDKMTMMDAAQYIDFKRWSYYYKSPDVYPRGDQPTIENDKAIFLASSDPSAWANIEKGWASGSWDGSKVATTDWLGMVTQTGITKNLNLSVSGGTDKIKAYTSFGYLDNQGTQRGQEYKRYSANVNVDIKATKWFSMGGNLQASYSVQEYGQSSTGSNPLSSQGSIYEQARTELPYTVPYDADGNRIEYPGGDVAIKTVAGEWNLSQDQRVTLRAFGSFYAQIDFGEMLPVLKNLKYRVNFGPDISSYRDGVYIDSASVRSSGVNYASLGKTQKTSYTLDHLIYYNKSIGKHDLGLTLLGSWTQYNTETSSLAAYGIAFPSQKWNALTSSYISSTDLSGYSSGLTKSQLQSYMARLNYSYNDRYMLTLSARRDGASQLAEGHKYSWFPSAALAWRIDKESFMNASWVNDLKLRFGVGVTGNSAIDAYATQGALTSLFYPYESTLTSGTTPSTIMANQDLGWEKTTQYNIGVDFALFNRRISGSLDVYKSKTTDLLMEMDVPTVSGFTSTYANVGATANKGIDFSLTTQNISLKDFSWTTTTNLSWQNDHIVSLANGNQDDINNNWFIGQPIGVIYGYKSAGLWQASDEALYSIYNANGSSFSPGNVRVVDINGDSAFDANNDRIIIGNTRPRWIVGMTNTFTYKSFELSVFLYGRLKYMYDTGGENEGARGSQRLINYYTEVNTNADYQKPIRSDGSGDMYYGALGYKDGSFMKIRNISLGYNLSPQVLKKLSITNLKAYVQITNPGMLFSNINWLDMDLISPTYNRGITFGINASF</sequence>
<feature type="domain" description="TonB-dependent receptor-like beta-barrel" evidence="10">
    <location>
        <begin position="523"/>
        <end position="1018"/>
    </location>
</feature>
<comment type="subcellular location">
    <subcellularLocation>
        <location evidence="1 8">Cell outer membrane</location>
        <topology evidence="1 8">Multi-pass membrane protein</topology>
    </subcellularLocation>
</comment>
<evidence type="ECO:0000256" key="7">
    <source>
        <dbReference type="ARBA" id="ARBA00023237"/>
    </source>
</evidence>
<evidence type="ECO:0000259" key="10">
    <source>
        <dbReference type="Pfam" id="PF00593"/>
    </source>
</evidence>
<dbReference type="InterPro" id="IPR039426">
    <property type="entry name" value="TonB-dep_rcpt-like"/>
</dbReference>
<evidence type="ECO:0000256" key="2">
    <source>
        <dbReference type="ARBA" id="ARBA00022448"/>
    </source>
</evidence>
<accession>A0A1H3VNU8</accession>
<dbReference type="Pfam" id="PF00593">
    <property type="entry name" value="TonB_dep_Rec_b-barrel"/>
    <property type="match status" value="1"/>
</dbReference>
<dbReference type="NCBIfam" id="TIGR04056">
    <property type="entry name" value="OMP_RagA_SusC"/>
    <property type="match status" value="1"/>
</dbReference>
<dbReference type="Proteomes" id="UP000199041">
    <property type="component" value="Unassembled WGS sequence"/>
</dbReference>
<protein>
    <submittedName>
        <fullName evidence="12">TonB-linked outer membrane protein, SusC/RagA family</fullName>
    </submittedName>
</protein>
<keyword evidence="13" id="KW-1185">Reference proteome</keyword>
<evidence type="ECO:0000256" key="1">
    <source>
        <dbReference type="ARBA" id="ARBA00004571"/>
    </source>
</evidence>
<dbReference type="InterPro" id="IPR037066">
    <property type="entry name" value="Plug_dom_sf"/>
</dbReference>
<dbReference type="InterPro" id="IPR000531">
    <property type="entry name" value="Beta-barrel_TonB"/>
</dbReference>
<dbReference type="InterPro" id="IPR008969">
    <property type="entry name" value="CarboxyPept-like_regulatory"/>
</dbReference>
<dbReference type="InterPro" id="IPR012910">
    <property type="entry name" value="Plug_dom"/>
</dbReference>
<dbReference type="Pfam" id="PF07715">
    <property type="entry name" value="Plug"/>
    <property type="match status" value="1"/>
</dbReference>
<evidence type="ECO:0000256" key="5">
    <source>
        <dbReference type="ARBA" id="ARBA00023077"/>
    </source>
</evidence>
<dbReference type="Gene3D" id="2.40.170.20">
    <property type="entry name" value="TonB-dependent receptor, beta-barrel domain"/>
    <property type="match status" value="1"/>
</dbReference>
<comment type="similarity">
    <text evidence="8 9">Belongs to the TonB-dependent receptor family.</text>
</comment>
<keyword evidence="3 8" id="KW-1134">Transmembrane beta strand</keyword>
<evidence type="ECO:0000256" key="3">
    <source>
        <dbReference type="ARBA" id="ARBA00022452"/>
    </source>
</evidence>
<dbReference type="GO" id="GO:0009279">
    <property type="term" value="C:cell outer membrane"/>
    <property type="evidence" value="ECO:0007669"/>
    <property type="project" value="UniProtKB-SubCell"/>
</dbReference>
<name>A0A1H3VNU8_9BACT</name>
<feature type="domain" description="TonB-dependent receptor plug" evidence="11">
    <location>
        <begin position="155"/>
        <end position="262"/>
    </location>
</feature>
<dbReference type="InterPro" id="IPR036942">
    <property type="entry name" value="Beta-barrel_TonB_sf"/>
</dbReference>
<evidence type="ECO:0000313" key="12">
    <source>
        <dbReference type="EMBL" id="SDZ76456.1"/>
    </source>
</evidence>
<evidence type="ECO:0000256" key="4">
    <source>
        <dbReference type="ARBA" id="ARBA00022692"/>
    </source>
</evidence>
<keyword evidence="2 8" id="KW-0813">Transport</keyword>
<keyword evidence="5 9" id="KW-0798">TonB box</keyword>
<keyword evidence="4 8" id="KW-0812">Transmembrane</keyword>
<dbReference type="RefSeq" id="WP_244518662.1">
    <property type="nucleotide sequence ID" value="NZ_FNQY01000001.1"/>
</dbReference>
<evidence type="ECO:0000256" key="8">
    <source>
        <dbReference type="PROSITE-ProRule" id="PRU01360"/>
    </source>
</evidence>
<dbReference type="InterPro" id="IPR023997">
    <property type="entry name" value="TonB-dep_OMP_SusC/RagA_CS"/>
</dbReference>
<dbReference type="Gene3D" id="2.60.40.1120">
    <property type="entry name" value="Carboxypeptidase-like, regulatory domain"/>
    <property type="match status" value="1"/>
</dbReference>
<dbReference type="SUPFAM" id="SSF49464">
    <property type="entry name" value="Carboxypeptidase regulatory domain-like"/>
    <property type="match status" value="1"/>
</dbReference>
<keyword evidence="6 8" id="KW-0472">Membrane</keyword>
<evidence type="ECO:0000313" key="13">
    <source>
        <dbReference type="Proteomes" id="UP000199041"/>
    </source>
</evidence>
<evidence type="ECO:0000256" key="6">
    <source>
        <dbReference type="ARBA" id="ARBA00023136"/>
    </source>
</evidence>
<gene>
    <name evidence="12" type="ORF">SAMN05192529_101321</name>
</gene>
<proteinExistence type="inferred from homology"/>
<reference evidence="12 13" key="1">
    <citation type="submission" date="2016-10" db="EMBL/GenBank/DDBJ databases">
        <authorList>
            <person name="de Groot N.N."/>
        </authorList>
    </citation>
    <scope>NUCLEOTIDE SEQUENCE [LARGE SCALE GENOMIC DNA]</scope>
    <source>
        <strain evidence="12 13">Vu-144</strain>
    </source>
</reference>
<dbReference type="Pfam" id="PF13715">
    <property type="entry name" value="CarbopepD_reg_2"/>
    <property type="match status" value="1"/>
</dbReference>
<keyword evidence="7 8" id="KW-0998">Cell outer membrane</keyword>